<dbReference type="FunFam" id="1.10.510.10:FF:001512">
    <property type="entry name" value="Receptor tyrosine-protein kinase erbB-2"/>
    <property type="match status" value="1"/>
</dbReference>
<keyword evidence="3" id="KW-0808">Transferase</keyword>
<keyword evidence="13" id="KW-1133">Transmembrane helix</keyword>
<name>A0A6J8E6T7_MYTCO</name>
<evidence type="ECO:0000256" key="9">
    <source>
        <dbReference type="ARBA" id="ARBA00023137"/>
    </source>
</evidence>
<feature type="disulfide bond" evidence="12">
    <location>
        <begin position="61"/>
        <end position="71"/>
    </location>
</feature>
<comment type="caution">
    <text evidence="12">Lacks conserved residue(s) required for the propagation of feature annotation.</text>
</comment>
<protein>
    <recommendedName>
        <fullName evidence="19">Receptor protein-tyrosine kinase</fullName>
    </recommendedName>
</protein>
<evidence type="ECO:0000259" key="16">
    <source>
        <dbReference type="PROSITE" id="PS51041"/>
    </source>
</evidence>
<reference evidence="17 18" key="1">
    <citation type="submission" date="2020-06" db="EMBL/GenBank/DDBJ databases">
        <authorList>
            <person name="Li R."/>
            <person name="Bekaert M."/>
        </authorList>
    </citation>
    <scope>NUCLEOTIDE SEQUENCE [LARGE SCALE GENOMIC DNA]</scope>
    <source>
        <strain evidence="18">wild</strain>
    </source>
</reference>
<evidence type="ECO:0000256" key="6">
    <source>
        <dbReference type="ARBA" id="ARBA00022777"/>
    </source>
</evidence>
<evidence type="ECO:0000256" key="10">
    <source>
        <dbReference type="ARBA" id="ARBA00023157"/>
    </source>
</evidence>
<dbReference type="Proteomes" id="UP000507470">
    <property type="component" value="Unassembled WGS sequence"/>
</dbReference>
<dbReference type="PROSITE" id="PS01186">
    <property type="entry name" value="EGF_2"/>
    <property type="match status" value="1"/>
</dbReference>
<evidence type="ECO:0000256" key="12">
    <source>
        <dbReference type="PROSITE-ProRule" id="PRU00076"/>
    </source>
</evidence>
<dbReference type="GO" id="GO:0050793">
    <property type="term" value="P:regulation of developmental process"/>
    <property type="evidence" value="ECO:0007669"/>
    <property type="project" value="UniProtKB-ARBA"/>
</dbReference>
<keyword evidence="4" id="KW-0732">Signal</keyword>
<evidence type="ECO:0000259" key="15">
    <source>
        <dbReference type="PROSITE" id="PS50026"/>
    </source>
</evidence>
<dbReference type="CDD" id="cd00192">
    <property type="entry name" value="PTKc"/>
    <property type="match status" value="1"/>
</dbReference>
<keyword evidence="8 13" id="KW-0472">Membrane</keyword>
<dbReference type="GO" id="GO:0007169">
    <property type="term" value="P:cell surface receptor protein tyrosine kinase signaling pathway"/>
    <property type="evidence" value="ECO:0007669"/>
    <property type="project" value="TreeGrafter"/>
</dbReference>
<sequence>MSSWKKRTCYRTGTRYSKTQVCCRWDWGHCTWYEQRTVTYYTSESYCCPGWRGTNCNTPICDPPCINGGTCVNPNTCKCQYGHTGSSCQTVTCSHLHPCFPGRCIGTSTCNCVNGFSGDKCFTMTPSQQPHITHASTTMKQLPRTGHFAGHVMYWFMSDASEPNSTKPDHRWIHFKEFNKLEFLVEAMYNPPNIPILPVYLENYKFGIVSGHVRAVVSKVPRPGSQKDVPFNRTYPLSGVSRSNPEPNVARLNYTDNSFAINIEHGDNLTITARVESGGYEILRNINDHSSRTLMYNGQESEKTMIFHFDFEPSYHCSENRSCTDNPIRIGPDITKQFLSISWQGWHDDLGGVFRYNWEIHHLKSDALGYLTEDSPMRPLYSEAMLKKNFSPPIFYTPPEPGMYSIILDVADKANNSRFARQFVLYDPVSNITTDETLQLFVSSAEPETHYHWQSNVQNQTHHGPPIHVSWKGHFRNKFHEDNKLLNAILPFNVVAMDGMYFKRVNDSLDDFSGNRTRKAIPNIHGIVWFEIAYDVDHQGGKTITEIPTVISRWKTVDNFLYENQTINVKRSDGDTVRIWVRSKDVMGNIKVDSTVVHIDTTPPTITTVEIDANVNSTKFDFASRVVISTEDGESGIHKIEWRIKDEKTGKVFKTGKLSGYKTNEKPGTFGRCIPMGDCYFFKHTIDINNCWMVVPKAKLPSQNLTLELDVFNMAMKSSTEKQQIYNLMQFNGMESYSGPINLRVDKIYPNGVKLKWTKGKSCYDIQGILVTFITNSGHQETRNIDKDADWYEMIGLDTNTNFTIKFVTKYAEDSSDPVYISFVTAFSEAQSSNAAVIGGSIGGVLFLLLIIIIIIVVLWRTGRICEPRKQQQGNEKAYVYSFGLPDKHQVNKWTEYNNKTYTTDDGMEDIYLYGGMKIDNPTWLIPHTKIVLEDKINSGRFADIFKARYDIKQNDMTTVVAKTLQANYNDDNNLVMMAKINFFATKVGKHRNVLGFIGAVTDNTHLGPYMVLEYCEEGNLRDWLLKKKDKIGDEMIEQLFQIVFGVATGMEYLASKQIVHRRLAARNILLPFTLIPKISGFGPTPNDETKDKNDITKERVPVKWMAPECTLSTVNATTKSDVWSYGIVMWEILSLGETPYGGISSRNVPDRIQNGHRLGRPEYSTDTHYKIMKKCWSLKPEDRPVFKSIVKEFDSTFRTRPSDDYYYEMQK</sequence>
<dbReference type="PROSITE" id="PS50011">
    <property type="entry name" value="PROTEIN_KINASE_DOM"/>
    <property type="match status" value="1"/>
</dbReference>
<evidence type="ECO:0000256" key="5">
    <source>
        <dbReference type="ARBA" id="ARBA00022741"/>
    </source>
</evidence>
<dbReference type="InterPro" id="IPR000719">
    <property type="entry name" value="Prot_kinase_dom"/>
</dbReference>
<evidence type="ECO:0000256" key="1">
    <source>
        <dbReference type="ARBA" id="ARBA00004167"/>
    </source>
</evidence>
<evidence type="ECO:0000313" key="17">
    <source>
        <dbReference type="EMBL" id="CAC5415836.1"/>
    </source>
</evidence>
<dbReference type="Gene3D" id="1.10.510.10">
    <property type="entry name" value="Transferase(Phosphotransferase) domain 1"/>
    <property type="match status" value="1"/>
</dbReference>
<keyword evidence="11" id="KW-0325">Glycoprotein</keyword>
<proteinExistence type="predicted"/>
<dbReference type="GO" id="GO:0048468">
    <property type="term" value="P:cell development"/>
    <property type="evidence" value="ECO:0007669"/>
    <property type="project" value="UniProtKB-ARBA"/>
</dbReference>
<gene>
    <name evidence="17" type="ORF">MCOR_48499</name>
</gene>
<dbReference type="OrthoDB" id="10045365at2759"/>
<comment type="subcellular location">
    <subcellularLocation>
        <location evidence="2">Endomembrane system</location>
    </subcellularLocation>
    <subcellularLocation>
        <location evidence="1">Membrane</location>
        <topology evidence="1">Single-pass membrane protein</topology>
    </subcellularLocation>
</comment>
<evidence type="ECO:0000259" key="14">
    <source>
        <dbReference type="PROSITE" id="PS50011"/>
    </source>
</evidence>
<evidence type="ECO:0000256" key="2">
    <source>
        <dbReference type="ARBA" id="ARBA00004308"/>
    </source>
</evidence>
<dbReference type="InterPro" id="IPR050122">
    <property type="entry name" value="RTK"/>
</dbReference>
<feature type="transmembrane region" description="Helical" evidence="13">
    <location>
        <begin position="835"/>
        <end position="860"/>
    </location>
</feature>
<dbReference type="PANTHER" id="PTHR24416">
    <property type="entry name" value="TYROSINE-PROTEIN KINASE RECEPTOR"/>
    <property type="match status" value="1"/>
</dbReference>
<keyword evidence="12" id="KW-0245">EGF-like domain</keyword>
<dbReference type="InterPro" id="IPR013783">
    <property type="entry name" value="Ig-like_fold"/>
</dbReference>
<evidence type="ECO:0008006" key="19">
    <source>
        <dbReference type="Google" id="ProtNLM"/>
    </source>
</evidence>
<evidence type="ECO:0000256" key="4">
    <source>
        <dbReference type="ARBA" id="ARBA00022729"/>
    </source>
</evidence>
<dbReference type="SUPFAM" id="SSF49265">
    <property type="entry name" value="Fibronectin type III"/>
    <property type="match status" value="1"/>
</dbReference>
<feature type="domain" description="EGF-like" evidence="15">
    <location>
        <begin position="57"/>
        <end position="89"/>
    </location>
</feature>
<dbReference type="AlphaFoldDB" id="A0A6J8E6T7"/>
<evidence type="ECO:0000256" key="8">
    <source>
        <dbReference type="ARBA" id="ARBA00023136"/>
    </source>
</evidence>
<evidence type="ECO:0000313" key="18">
    <source>
        <dbReference type="Proteomes" id="UP000507470"/>
    </source>
</evidence>
<dbReference type="GO" id="GO:0030182">
    <property type="term" value="P:neuron differentiation"/>
    <property type="evidence" value="ECO:0007669"/>
    <property type="project" value="UniProtKB-ARBA"/>
</dbReference>
<keyword evidence="13" id="KW-0812">Transmembrane</keyword>
<feature type="domain" description="EMI" evidence="16">
    <location>
        <begin position="1"/>
        <end position="58"/>
    </location>
</feature>
<dbReference type="PANTHER" id="PTHR24416:SF611">
    <property type="entry name" value="TYROSINE-PROTEIN KINASE TRANSMEMBRANE RECEPTOR ROR"/>
    <property type="match status" value="1"/>
</dbReference>
<dbReference type="InterPro" id="IPR036116">
    <property type="entry name" value="FN3_sf"/>
</dbReference>
<organism evidence="17 18">
    <name type="scientific">Mytilus coruscus</name>
    <name type="common">Sea mussel</name>
    <dbReference type="NCBI Taxonomy" id="42192"/>
    <lineage>
        <taxon>Eukaryota</taxon>
        <taxon>Metazoa</taxon>
        <taxon>Spiralia</taxon>
        <taxon>Lophotrochozoa</taxon>
        <taxon>Mollusca</taxon>
        <taxon>Bivalvia</taxon>
        <taxon>Autobranchia</taxon>
        <taxon>Pteriomorphia</taxon>
        <taxon>Mytilida</taxon>
        <taxon>Mytiloidea</taxon>
        <taxon>Mytilidae</taxon>
        <taxon>Mytilinae</taxon>
        <taxon>Mytilus</taxon>
    </lineage>
</organism>
<keyword evidence="18" id="KW-1185">Reference proteome</keyword>
<feature type="disulfide bond" evidence="12">
    <location>
        <begin position="79"/>
        <end position="88"/>
    </location>
</feature>
<dbReference type="PRINTS" id="PR00109">
    <property type="entry name" value="TYRKINASE"/>
</dbReference>
<dbReference type="GO" id="GO:0005886">
    <property type="term" value="C:plasma membrane"/>
    <property type="evidence" value="ECO:0007669"/>
    <property type="project" value="TreeGrafter"/>
</dbReference>
<dbReference type="GO" id="GO:0005524">
    <property type="term" value="F:ATP binding"/>
    <property type="evidence" value="ECO:0007669"/>
    <property type="project" value="UniProtKB-KW"/>
</dbReference>
<dbReference type="PROSITE" id="PS00022">
    <property type="entry name" value="EGF_1"/>
    <property type="match status" value="1"/>
</dbReference>
<evidence type="ECO:0000256" key="7">
    <source>
        <dbReference type="ARBA" id="ARBA00022840"/>
    </source>
</evidence>
<dbReference type="Gene3D" id="2.60.40.10">
    <property type="entry name" value="Immunoglobulins"/>
    <property type="match status" value="1"/>
</dbReference>
<keyword evidence="7" id="KW-0067">ATP-binding</keyword>
<dbReference type="Gene3D" id="2.10.25.10">
    <property type="entry name" value="Laminin"/>
    <property type="match status" value="1"/>
</dbReference>
<dbReference type="GO" id="GO:0043235">
    <property type="term" value="C:receptor complex"/>
    <property type="evidence" value="ECO:0007669"/>
    <property type="project" value="TreeGrafter"/>
</dbReference>
<dbReference type="InterPro" id="IPR011489">
    <property type="entry name" value="EMI_domain"/>
</dbReference>
<dbReference type="SMART" id="SM00181">
    <property type="entry name" value="EGF"/>
    <property type="match status" value="2"/>
</dbReference>
<dbReference type="PROSITE" id="PS51041">
    <property type="entry name" value="EMI"/>
    <property type="match status" value="1"/>
</dbReference>
<dbReference type="SUPFAM" id="SSF56112">
    <property type="entry name" value="Protein kinase-like (PK-like)"/>
    <property type="match status" value="1"/>
</dbReference>
<evidence type="ECO:0000256" key="13">
    <source>
        <dbReference type="SAM" id="Phobius"/>
    </source>
</evidence>
<keyword evidence="6" id="KW-0418">Kinase</keyword>
<keyword evidence="9" id="KW-0829">Tyrosine-protein kinase</keyword>
<dbReference type="GO" id="GO:0004714">
    <property type="term" value="F:transmembrane receptor protein tyrosine kinase activity"/>
    <property type="evidence" value="ECO:0007669"/>
    <property type="project" value="TreeGrafter"/>
</dbReference>
<keyword evidence="5" id="KW-0547">Nucleotide-binding</keyword>
<dbReference type="InterPro" id="IPR001245">
    <property type="entry name" value="Ser-Thr/Tyr_kinase_cat_dom"/>
</dbReference>
<keyword evidence="10 12" id="KW-1015">Disulfide bond</keyword>
<evidence type="ECO:0000256" key="3">
    <source>
        <dbReference type="ARBA" id="ARBA00022679"/>
    </source>
</evidence>
<dbReference type="GO" id="GO:0012505">
    <property type="term" value="C:endomembrane system"/>
    <property type="evidence" value="ECO:0007669"/>
    <property type="project" value="UniProtKB-SubCell"/>
</dbReference>
<dbReference type="EMBL" id="CACVKT020008520">
    <property type="protein sequence ID" value="CAC5415836.1"/>
    <property type="molecule type" value="Genomic_DNA"/>
</dbReference>
<accession>A0A6J8E6T7</accession>
<dbReference type="PROSITE" id="PS50026">
    <property type="entry name" value="EGF_3"/>
    <property type="match status" value="1"/>
</dbReference>
<evidence type="ECO:0000256" key="11">
    <source>
        <dbReference type="ARBA" id="ARBA00023180"/>
    </source>
</evidence>
<feature type="domain" description="Protein kinase" evidence="14">
    <location>
        <begin position="931"/>
        <end position="1198"/>
    </location>
</feature>
<dbReference type="InterPro" id="IPR011009">
    <property type="entry name" value="Kinase-like_dom_sf"/>
</dbReference>
<dbReference type="InterPro" id="IPR000742">
    <property type="entry name" value="EGF"/>
</dbReference>
<dbReference type="Pfam" id="PF07714">
    <property type="entry name" value="PK_Tyr_Ser-Thr"/>
    <property type="match status" value="1"/>
</dbReference>